<feature type="transmembrane region" description="Helical" evidence="1">
    <location>
        <begin position="86"/>
        <end position="105"/>
    </location>
</feature>
<name>A0AAI9HS21_MORMO</name>
<dbReference type="EMBL" id="ABKJEP030000024">
    <property type="protein sequence ID" value="EMO9456710.1"/>
    <property type="molecule type" value="Genomic_DNA"/>
</dbReference>
<keyword evidence="1" id="KW-1133">Transmembrane helix</keyword>
<accession>A0AAI9HS21</accession>
<keyword evidence="1" id="KW-0812">Transmembrane</keyword>
<organism evidence="2">
    <name type="scientific">Morganella morganii</name>
    <name type="common">Proteus morganii</name>
    <dbReference type="NCBI Taxonomy" id="582"/>
    <lineage>
        <taxon>Bacteria</taxon>
        <taxon>Pseudomonadati</taxon>
        <taxon>Pseudomonadota</taxon>
        <taxon>Gammaproteobacteria</taxon>
        <taxon>Enterobacterales</taxon>
        <taxon>Morganellaceae</taxon>
        <taxon>Morganella</taxon>
    </lineage>
</organism>
<dbReference type="AlphaFoldDB" id="A0AAI9HS21"/>
<gene>
    <name evidence="2" type="ORF">PN925_002090</name>
</gene>
<evidence type="ECO:0000256" key="1">
    <source>
        <dbReference type="SAM" id="Phobius"/>
    </source>
</evidence>
<proteinExistence type="predicted"/>
<feature type="transmembrane region" description="Helical" evidence="1">
    <location>
        <begin position="60"/>
        <end position="80"/>
    </location>
</feature>
<evidence type="ECO:0000313" key="2">
    <source>
        <dbReference type="EMBL" id="EMO9456710.1"/>
    </source>
</evidence>
<comment type="caution">
    <text evidence="2">The sequence shown here is derived from an EMBL/GenBank/DDBJ whole genome shotgun (WGS) entry which is preliminary data.</text>
</comment>
<protein>
    <submittedName>
        <fullName evidence="2">Uncharacterized protein</fullName>
    </submittedName>
</protein>
<reference evidence="2" key="1">
    <citation type="submission" date="2024-02" db="EMBL/GenBank/DDBJ databases">
        <authorList>
            <consortium name="Clinical and Environmental Microbiology Branch: Whole genome sequencing antimicrobial resistance pathogens in the healthcare setting"/>
        </authorList>
    </citation>
    <scope>NUCLEOTIDE SEQUENCE</scope>
    <source>
        <strain evidence="2">2023KU-00017</strain>
    </source>
</reference>
<feature type="transmembrane region" description="Helical" evidence="1">
    <location>
        <begin position="12"/>
        <end position="30"/>
    </location>
</feature>
<keyword evidence="1" id="KW-0472">Membrane</keyword>
<sequence>MMFLNAFREDWRDVLLLVVVFAIALIGSKLPWVGSLFGSFVLIAPPAIAVMVMKVKRGLSFVLAPALCLVAESLLAYLVTPYSWSGSSQVGIISLPFCGMVYLFWDDL</sequence>